<evidence type="ECO:0000313" key="4">
    <source>
        <dbReference type="Proteomes" id="UP000286045"/>
    </source>
</evidence>
<proteinExistence type="predicted"/>
<sequence>MAALARELASTPLAGCGNVTSPESDRGELALETATTPIAAQPTMTTMAHAHETPRLQLQGLVSPYTNSITRSISAGTIDARAASTEANTADLGCVSPSGHSRVPTPRLSGENALQAITMDTSLPLLRWGWDGLSLDRLPNEILMQILGFLDVGDLLITSRINHHFRTLSLAPILHTYRLQRARILLPPLLTSPSRPTLAELIARHIFLTHTTQISRRLARNLVAIRLSRRLPQRPSAETLVQRGVLPPECVPGCGCAPISPALVAKRRAVEKEKLKDGLRRWVGGVWRGEVKERSEGVKKWEERAGVGRVWRLRRFWEHVGQGSL</sequence>
<dbReference type="InterPro" id="IPR036047">
    <property type="entry name" value="F-box-like_dom_sf"/>
</dbReference>
<comment type="caution">
    <text evidence="3">The sequence shown here is derived from an EMBL/GenBank/DDBJ whole genome shotgun (WGS) entry which is preliminary data.</text>
</comment>
<dbReference type="Proteomes" id="UP000286045">
    <property type="component" value="Unassembled WGS sequence"/>
</dbReference>
<dbReference type="SMART" id="SM00256">
    <property type="entry name" value="FBOX"/>
    <property type="match status" value="1"/>
</dbReference>
<dbReference type="Pfam" id="PF02755">
    <property type="entry name" value="RPEL"/>
    <property type="match status" value="1"/>
</dbReference>
<dbReference type="Pfam" id="PF12937">
    <property type="entry name" value="F-box-like"/>
    <property type="match status" value="1"/>
</dbReference>
<keyword evidence="4" id="KW-1185">Reference proteome</keyword>
<gene>
    <name evidence="3" type="ORF">EKO27_g2928</name>
</gene>
<dbReference type="InterPro" id="IPR004018">
    <property type="entry name" value="RPEL_repeat"/>
</dbReference>
<evidence type="ECO:0000256" key="1">
    <source>
        <dbReference type="ARBA" id="ARBA00022737"/>
    </source>
</evidence>
<evidence type="ECO:0000259" key="2">
    <source>
        <dbReference type="PROSITE" id="PS50181"/>
    </source>
</evidence>
<name>A0A439DCM3_9PEZI</name>
<keyword evidence="1" id="KW-0677">Repeat</keyword>
<protein>
    <recommendedName>
        <fullName evidence="2">F-box domain-containing protein</fullName>
    </recommendedName>
</protein>
<dbReference type="STRING" id="363999.A0A439DCM3"/>
<reference evidence="3 4" key="1">
    <citation type="submission" date="2018-12" db="EMBL/GenBank/DDBJ databases">
        <title>Draft genome sequence of Xylaria grammica IHI A82.</title>
        <authorList>
            <person name="Buettner E."/>
            <person name="Kellner H."/>
        </authorList>
    </citation>
    <scope>NUCLEOTIDE SEQUENCE [LARGE SCALE GENOMIC DNA]</scope>
    <source>
        <strain evidence="3 4">IHI A82</strain>
    </source>
</reference>
<feature type="domain" description="F-box" evidence="2">
    <location>
        <begin position="132"/>
        <end position="168"/>
    </location>
</feature>
<dbReference type="PROSITE" id="PS50181">
    <property type="entry name" value="FBOX"/>
    <property type="match status" value="1"/>
</dbReference>
<accession>A0A439DCM3</accession>
<dbReference type="Gene3D" id="6.10.140.2040">
    <property type="match status" value="1"/>
</dbReference>
<dbReference type="Gene3D" id="1.20.1280.50">
    <property type="match status" value="1"/>
</dbReference>
<dbReference type="SUPFAM" id="SSF81383">
    <property type="entry name" value="F-box domain"/>
    <property type="match status" value="1"/>
</dbReference>
<dbReference type="InterPro" id="IPR001810">
    <property type="entry name" value="F-box_dom"/>
</dbReference>
<dbReference type="EMBL" id="RYZI01000058">
    <property type="protein sequence ID" value="RWA12177.1"/>
    <property type="molecule type" value="Genomic_DNA"/>
</dbReference>
<dbReference type="AlphaFoldDB" id="A0A439DCM3"/>
<organism evidence="3 4">
    <name type="scientific">Xylaria grammica</name>
    <dbReference type="NCBI Taxonomy" id="363999"/>
    <lineage>
        <taxon>Eukaryota</taxon>
        <taxon>Fungi</taxon>
        <taxon>Dikarya</taxon>
        <taxon>Ascomycota</taxon>
        <taxon>Pezizomycotina</taxon>
        <taxon>Sordariomycetes</taxon>
        <taxon>Xylariomycetidae</taxon>
        <taxon>Xylariales</taxon>
        <taxon>Xylariaceae</taxon>
        <taxon>Xylaria</taxon>
    </lineage>
</organism>
<evidence type="ECO:0000313" key="3">
    <source>
        <dbReference type="EMBL" id="RWA12177.1"/>
    </source>
</evidence>